<gene>
    <name evidence="2" type="ORF">GOM49_05795</name>
</gene>
<dbReference type="SUPFAM" id="SSF55826">
    <property type="entry name" value="YbaK/ProRS associated domain"/>
    <property type="match status" value="1"/>
</dbReference>
<dbReference type="GO" id="GO:0002161">
    <property type="term" value="F:aminoacyl-tRNA deacylase activity"/>
    <property type="evidence" value="ECO:0007669"/>
    <property type="project" value="InterPro"/>
</dbReference>
<dbReference type="InterPro" id="IPR036754">
    <property type="entry name" value="YbaK/aa-tRNA-synt-asso_dom_sf"/>
</dbReference>
<protein>
    <submittedName>
        <fullName evidence="2">YbaK/EbsC family protein</fullName>
    </submittedName>
</protein>
<evidence type="ECO:0000259" key="1">
    <source>
        <dbReference type="Pfam" id="PF04073"/>
    </source>
</evidence>
<dbReference type="AlphaFoldDB" id="A0A6I6F091"/>
<organism evidence="2 3">
    <name type="scientific">Clostridium bovifaecis</name>
    <dbReference type="NCBI Taxonomy" id="2184719"/>
    <lineage>
        <taxon>Bacteria</taxon>
        <taxon>Bacillati</taxon>
        <taxon>Bacillota</taxon>
        <taxon>Clostridia</taxon>
        <taxon>Eubacteriales</taxon>
        <taxon>Clostridiaceae</taxon>
        <taxon>Clostridium</taxon>
    </lineage>
</organism>
<dbReference type="Proteomes" id="UP000422764">
    <property type="component" value="Chromosome"/>
</dbReference>
<dbReference type="EMBL" id="CP046522">
    <property type="protein sequence ID" value="QGU94684.1"/>
    <property type="molecule type" value="Genomic_DNA"/>
</dbReference>
<keyword evidence="3" id="KW-1185">Reference proteome</keyword>
<dbReference type="CDD" id="cd04333">
    <property type="entry name" value="ProX_deacylase"/>
    <property type="match status" value="1"/>
</dbReference>
<name>A0A6I6F091_9CLOT</name>
<sequence>MSLESVKRQFKEENLGLKVMEMGQSTATVELAAEAIGVEPGQIAKTMALGLKDRNILIVSKGDAKIDNRKYKDYFKTKAKMLTGEEVLEITGHPIGGVCPFGLKKSMEVYLDNSLKQYDYVYPAGGAPNAAVKITLNELQNVTQGIWVDVCK</sequence>
<dbReference type="Pfam" id="PF04073">
    <property type="entry name" value="tRNA_edit"/>
    <property type="match status" value="1"/>
</dbReference>
<dbReference type="PANTHER" id="PTHR30411">
    <property type="entry name" value="CYTOPLASMIC PROTEIN"/>
    <property type="match status" value="1"/>
</dbReference>
<dbReference type="InterPro" id="IPR007214">
    <property type="entry name" value="YbaK/aa-tRNA-synth-assoc-dom"/>
</dbReference>
<reference evidence="2 3" key="1">
    <citation type="submission" date="2019-12" db="EMBL/GenBank/DDBJ databases">
        <title>Genome sequenceing of Clostridium bovifaecis.</title>
        <authorList>
            <person name="Yao Y."/>
        </authorList>
    </citation>
    <scope>NUCLEOTIDE SEQUENCE [LARGE SCALE GENOMIC DNA]</scope>
    <source>
        <strain evidence="2 3">BXX</strain>
    </source>
</reference>
<proteinExistence type="predicted"/>
<feature type="domain" description="YbaK/aminoacyl-tRNA synthetase-associated" evidence="1">
    <location>
        <begin position="25"/>
        <end position="141"/>
    </location>
</feature>
<evidence type="ECO:0000313" key="3">
    <source>
        <dbReference type="Proteomes" id="UP000422764"/>
    </source>
</evidence>
<dbReference type="Gene3D" id="3.90.960.10">
    <property type="entry name" value="YbaK/aminoacyl-tRNA synthetase-associated domain"/>
    <property type="match status" value="1"/>
</dbReference>
<evidence type="ECO:0000313" key="2">
    <source>
        <dbReference type="EMBL" id="QGU94684.1"/>
    </source>
</evidence>
<accession>A0A6I6F091</accession>
<dbReference type="PANTHER" id="PTHR30411:SF1">
    <property type="entry name" value="CYTOPLASMIC PROTEIN"/>
    <property type="match status" value="1"/>
</dbReference>